<dbReference type="eggNOG" id="COG0582">
    <property type="taxonomic scope" value="Bacteria"/>
</dbReference>
<proteinExistence type="predicted"/>
<dbReference type="Proteomes" id="UP000003434">
    <property type="component" value="Unassembled WGS sequence"/>
</dbReference>
<dbReference type="HOGENOM" id="CLU_2862235_0_0_9"/>
<evidence type="ECO:0000313" key="1">
    <source>
        <dbReference type="EMBL" id="EFU78035.1"/>
    </source>
</evidence>
<dbReference type="RefSeq" id="WP_008749809.1">
    <property type="nucleotide sequence ID" value="NZ_GL622296.1"/>
</dbReference>
<accession>E6LJA1</accession>
<comment type="caution">
    <text evidence="1">The sequence shown here is derived from an EMBL/GenBank/DDBJ whole genome shotgun (WGS) entry which is preliminary data.</text>
</comment>
<dbReference type="EMBL" id="AEPW01000001">
    <property type="protein sequence ID" value="EFU78035.1"/>
    <property type="molecule type" value="Genomic_DNA"/>
</dbReference>
<evidence type="ECO:0000313" key="2">
    <source>
        <dbReference type="Proteomes" id="UP000003434"/>
    </source>
</evidence>
<organism evidence="1 2">
    <name type="scientific">Lachnoanaerobaculum saburreum DSM 3986</name>
    <dbReference type="NCBI Taxonomy" id="887325"/>
    <lineage>
        <taxon>Bacteria</taxon>
        <taxon>Bacillati</taxon>
        <taxon>Bacillota</taxon>
        <taxon>Clostridia</taxon>
        <taxon>Lachnospirales</taxon>
        <taxon>Lachnospiraceae</taxon>
        <taxon>Lachnoanaerobaculum</taxon>
    </lineage>
</organism>
<dbReference type="AlphaFoldDB" id="E6LJA1"/>
<name>E6LJA1_9FIRM</name>
<sequence>MAKAKYTKTKSGYFRTKVWDGTYNADGSKHRIDVTSKKSCADLERKVNEIKNRVSQNDFIASST</sequence>
<gene>
    <name evidence="1" type="ORF">HMPREF0381_0036</name>
</gene>
<protein>
    <recommendedName>
        <fullName evidence="3">AP2-like integrase N-terminal domain-containing protein</fullName>
    </recommendedName>
</protein>
<reference evidence="1 2" key="1">
    <citation type="submission" date="2010-12" db="EMBL/GenBank/DDBJ databases">
        <authorList>
            <person name="Muzny D."/>
            <person name="Qin X."/>
            <person name="Deng J."/>
            <person name="Jiang H."/>
            <person name="Liu Y."/>
            <person name="Qu J."/>
            <person name="Song X.-Z."/>
            <person name="Zhang L."/>
            <person name="Thornton R."/>
            <person name="Coyle M."/>
            <person name="Francisco L."/>
            <person name="Jackson L."/>
            <person name="Javaid M."/>
            <person name="Korchina V."/>
            <person name="Kovar C."/>
            <person name="Mata R."/>
            <person name="Mathew T."/>
            <person name="Ngo R."/>
            <person name="Nguyen L."/>
            <person name="Nguyen N."/>
            <person name="Okwuonu G."/>
            <person name="Ongeri F."/>
            <person name="Pham C."/>
            <person name="Simmons D."/>
            <person name="Wilczek-Boney K."/>
            <person name="Hale W."/>
            <person name="Jakkamsetti A."/>
            <person name="Pham P."/>
            <person name="Ruth R."/>
            <person name="San Lucas F."/>
            <person name="Warren J."/>
            <person name="Zhang J."/>
            <person name="Zhao Z."/>
            <person name="Zhou C."/>
            <person name="Zhu D."/>
            <person name="Lee S."/>
            <person name="Bess C."/>
            <person name="Blankenburg K."/>
            <person name="Forbes L."/>
            <person name="Fu Q."/>
            <person name="Gubbala S."/>
            <person name="Hirani K."/>
            <person name="Jayaseelan J.C."/>
            <person name="Lara F."/>
            <person name="Munidasa M."/>
            <person name="Palculict T."/>
            <person name="Patil S."/>
            <person name="Pu L.-L."/>
            <person name="Saada N."/>
            <person name="Tang L."/>
            <person name="Weissenberger G."/>
            <person name="Zhu Y."/>
            <person name="Hemphill L."/>
            <person name="Shang Y."/>
            <person name="Youmans B."/>
            <person name="Ayvaz T."/>
            <person name="Ross M."/>
            <person name="Santibanez J."/>
            <person name="Aqrawi P."/>
            <person name="Gross S."/>
            <person name="Joshi V."/>
            <person name="Fowler G."/>
            <person name="Nazareth L."/>
            <person name="Reid J."/>
            <person name="Worley K."/>
            <person name="Petrosino J."/>
            <person name="Highlander S."/>
            <person name="Gibbs R."/>
        </authorList>
    </citation>
    <scope>NUCLEOTIDE SEQUENCE [LARGE SCALE GENOMIC DNA]</scope>
    <source>
        <strain evidence="1 2">DSM 3986</strain>
    </source>
</reference>
<evidence type="ECO:0008006" key="3">
    <source>
        <dbReference type="Google" id="ProtNLM"/>
    </source>
</evidence>